<dbReference type="EMBL" id="JXTB01000085">
    <property type="protein sequence ID" value="PON65769.1"/>
    <property type="molecule type" value="Genomic_DNA"/>
</dbReference>
<name>A0A2P5CXJ1_PARAD</name>
<gene>
    <name evidence="1" type="ORF">PanWU01x14_115120</name>
</gene>
<accession>A0A2P5CXJ1</accession>
<evidence type="ECO:0000313" key="2">
    <source>
        <dbReference type="Proteomes" id="UP000237105"/>
    </source>
</evidence>
<protein>
    <submittedName>
        <fullName evidence="1">Uncharacterized protein</fullName>
    </submittedName>
</protein>
<proteinExistence type="predicted"/>
<dbReference type="Proteomes" id="UP000237105">
    <property type="component" value="Unassembled WGS sequence"/>
</dbReference>
<comment type="caution">
    <text evidence="1">The sequence shown here is derived from an EMBL/GenBank/DDBJ whole genome shotgun (WGS) entry which is preliminary data.</text>
</comment>
<dbReference type="AlphaFoldDB" id="A0A2P5CXJ1"/>
<organism evidence="1 2">
    <name type="scientific">Parasponia andersonii</name>
    <name type="common">Sponia andersonii</name>
    <dbReference type="NCBI Taxonomy" id="3476"/>
    <lineage>
        <taxon>Eukaryota</taxon>
        <taxon>Viridiplantae</taxon>
        <taxon>Streptophyta</taxon>
        <taxon>Embryophyta</taxon>
        <taxon>Tracheophyta</taxon>
        <taxon>Spermatophyta</taxon>
        <taxon>Magnoliopsida</taxon>
        <taxon>eudicotyledons</taxon>
        <taxon>Gunneridae</taxon>
        <taxon>Pentapetalae</taxon>
        <taxon>rosids</taxon>
        <taxon>fabids</taxon>
        <taxon>Rosales</taxon>
        <taxon>Cannabaceae</taxon>
        <taxon>Parasponia</taxon>
    </lineage>
</organism>
<evidence type="ECO:0000313" key="1">
    <source>
        <dbReference type="EMBL" id="PON65769.1"/>
    </source>
</evidence>
<reference evidence="2" key="1">
    <citation type="submission" date="2016-06" db="EMBL/GenBank/DDBJ databases">
        <title>Parallel loss of symbiosis genes in relatives of nitrogen-fixing non-legume Parasponia.</title>
        <authorList>
            <person name="Van Velzen R."/>
            <person name="Holmer R."/>
            <person name="Bu F."/>
            <person name="Rutten L."/>
            <person name="Van Zeijl A."/>
            <person name="Liu W."/>
            <person name="Santuari L."/>
            <person name="Cao Q."/>
            <person name="Sharma T."/>
            <person name="Shen D."/>
            <person name="Roswanjaya Y."/>
            <person name="Wardhani T."/>
            <person name="Kalhor M.S."/>
            <person name="Jansen J."/>
            <person name="Van den Hoogen J."/>
            <person name="Gungor B."/>
            <person name="Hartog M."/>
            <person name="Hontelez J."/>
            <person name="Verver J."/>
            <person name="Yang W.-C."/>
            <person name="Schijlen E."/>
            <person name="Repin R."/>
            <person name="Schilthuizen M."/>
            <person name="Schranz E."/>
            <person name="Heidstra R."/>
            <person name="Miyata K."/>
            <person name="Fedorova E."/>
            <person name="Kohlen W."/>
            <person name="Bisseling T."/>
            <person name="Smit S."/>
            <person name="Geurts R."/>
        </authorList>
    </citation>
    <scope>NUCLEOTIDE SEQUENCE [LARGE SCALE GENOMIC DNA]</scope>
    <source>
        <strain evidence="2">cv. WU1-14</strain>
    </source>
</reference>
<keyword evidence="2" id="KW-1185">Reference proteome</keyword>
<sequence>MNLPQWSTGQFTGFVSEVVVKFGDPKCPANLLVIIGIGVEHFPDLVDHSVSDHLVDKFRDVGVENKH</sequence>